<comment type="caution">
    <text evidence="2">The sequence shown here is derived from an EMBL/GenBank/DDBJ whole genome shotgun (WGS) entry which is preliminary data.</text>
</comment>
<dbReference type="RefSeq" id="WP_189004823.1">
    <property type="nucleotide sequence ID" value="NZ_BMOD01000016.1"/>
</dbReference>
<reference evidence="3" key="1">
    <citation type="journal article" date="2019" name="Int. J. Syst. Evol. Microbiol.">
        <title>The Global Catalogue of Microorganisms (GCM) 10K type strain sequencing project: providing services to taxonomists for standard genome sequencing and annotation.</title>
        <authorList>
            <consortium name="The Broad Institute Genomics Platform"/>
            <consortium name="The Broad Institute Genome Sequencing Center for Infectious Disease"/>
            <person name="Wu L."/>
            <person name="Ma J."/>
        </authorList>
    </citation>
    <scope>NUCLEOTIDE SEQUENCE [LARGE SCALE GENOMIC DNA]</scope>
    <source>
        <strain evidence="3">JCM 14370</strain>
    </source>
</reference>
<keyword evidence="3" id="KW-1185">Reference proteome</keyword>
<keyword evidence="1" id="KW-1133">Transmembrane helix</keyword>
<name>A0ABQ2D6R9_9DEIO</name>
<proteinExistence type="predicted"/>
<organism evidence="2 3">
    <name type="scientific">Deinococcus roseus</name>
    <dbReference type="NCBI Taxonomy" id="392414"/>
    <lineage>
        <taxon>Bacteria</taxon>
        <taxon>Thermotogati</taxon>
        <taxon>Deinococcota</taxon>
        <taxon>Deinococci</taxon>
        <taxon>Deinococcales</taxon>
        <taxon>Deinococcaceae</taxon>
        <taxon>Deinococcus</taxon>
    </lineage>
</organism>
<evidence type="ECO:0008006" key="4">
    <source>
        <dbReference type="Google" id="ProtNLM"/>
    </source>
</evidence>
<accession>A0ABQ2D6R9</accession>
<feature type="transmembrane region" description="Helical" evidence="1">
    <location>
        <begin position="37"/>
        <end position="58"/>
    </location>
</feature>
<feature type="transmembrane region" description="Helical" evidence="1">
    <location>
        <begin position="70"/>
        <end position="88"/>
    </location>
</feature>
<dbReference type="Proteomes" id="UP000632222">
    <property type="component" value="Unassembled WGS sequence"/>
</dbReference>
<keyword evidence="1" id="KW-0472">Membrane</keyword>
<evidence type="ECO:0000256" key="1">
    <source>
        <dbReference type="SAM" id="Phobius"/>
    </source>
</evidence>
<dbReference type="SUPFAM" id="SSF141322">
    <property type="entry name" value="NfeD domain-like"/>
    <property type="match status" value="1"/>
</dbReference>
<dbReference type="InterPro" id="IPR012340">
    <property type="entry name" value="NA-bd_OB-fold"/>
</dbReference>
<evidence type="ECO:0000313" key="3">
    <source>
        <dbReference type="Proteomes" id="UP000632222"/>
    </source>
</evidence>
<sequence length="165" mass="18000">MIFWLCLLIGGALILVSLLFQHDGTLDVGHPDLHDVFSWLNLRAIVFAVAFFGLGGVIASRLGLSMGGQWVFALITGLSVGITTAWLFRYARQQEFSGQVGDLVGRTGKVLIPPAAERPGKVMLTVSGQMTEFHAHSSDVLQVGEPIIVVGMEQGTLNVRRWHQF</sequence>
<gene>
    <name evidence="2" type="ORF">GCM10008938_35240</name>
</gene>
<dbReference type="Gene3D" id="2.40.50.140">
    <property type="entry name" value="Nucleic acid-binding proteins"/>
    <property type="match status" value="1"/>
</dbReference>
<evidence type="ECO:0000313" key="2">
    <source>
        <dbReference type="EMBL" id="GGJ45990.1"/>
    </source>
</evidence>
<protein>
    <recommendedName>
        <fullName evidence="4">NfeD-like C-terminal domain-containing protein</fullName>
    </recommendedName>
</protein>
<keyword evidence="1" id="KW-0812">Transmembrane</keyword>
<dbReference type="EMBL" id="BMOD01000016">
    <property type="protein sequence ID" value="GGJ45990.1"/>
    <property type="molecule type" value="Genomic_DNA"/>
</dbReference>